<protein>
    <submittedName>
        <fullName evidence="1">Uncharacterized protein</fullName>
    </submittedName>
</protein>
<organism evidence="1 2">
    <name type="scientific">Rhodopirellula maiorica SM1</name>
    <dbReference type="NCBI Taxonomy" id="1265738"/>
    <lineage>
        <taxon>Bacteria</taxon>
        <taxon>Pseudomonadati</taxon>
        <taxon>Planctomycetota</taxon>
        <taxon>Planctomycetia</taxon>
        <taxon>Pirellulales</taxon>
        <taxon>Pirellulaceae</taxon>
        <taxon>Novipirellula</taxon>
    </lineage>
</organism>
<evidence type="ECO:0000313" key="2">
    <source>
        <dbReference type="Proteomes" id="UP000011991"/>
    </source>
</evidence>
<dbReference type="EMBL" id="ANOG01001093">
    <property type="protein sequence ID" value="EMI15434.1"/>
    <property type="molecule type" value="Genomic_DNA"/>
</dbReference>
<gene>
    <name evidence="1" type="ORF">RMSM_07649</name>
</gene>
<accession>M5RN80</accession>
<dbReference type="AlphaFoldDB" id="M5RN80"/>
<keyword evidence="2" id="KW-1185">Reference proteome</keyword>
<evidence type="ECO:0000313" key="1">
    <source>
        <dbReference type="EMBL" id="EMI15434.1"/>
    </source>
</evidence>
<proteinExistence type="predicted"/>
<comment type="caution">
    <text evidence="1">The sequence shown here is derived from an EMBL/GenBank/DDBJ whole genome shotgun (WGS) entry which is preliminary data.</text>
</comment>
<reference evidence="1 2" key="1">
    <citation type="journal article" date="2013" name="Mar. Genomics">
        <title>Expression of sulfatases in Rhodopirellula baltica and the diversity of sulfatases in the genus Rhodopirellula.</title>
        <authorList>
            <person name="Wegner C.E."/>
            <person name="Richter-Heitmann T."/>
            <person name="Klindworth A."/>
            <person name="Klockow C."/>
            <person name="Richter M."/>
            <person name="Achstetter T."/>
            <person name="Glockner F.O."/>
            <person name="Harder J."/>
        </authorList>
    </citation>
    <scope>NUCLEOTIDE SEQUENCE [LARGE SCALE GENOMIC DNA]</scope>
    <source>
        <strain evidence="1 2">SM1</strain>
    </source>
</reference>
<name>M5RN80_9BACT</name>
<dbReference type="Proteomes" id="UP000011991">
    <property type="component" value="Unassembled WGS sequence"/>
</dbReference>
<sequence>MLWLTMRRGLCLARPALKTGSFAYFPQTFFTKSKSTSVTKRHGSGTFCR</sequence>